<organism evidence="2 3">
    <name type="scientific">Rhodocollybia butyracea</name>
    <dbReference type="NCBI Taxonomy" id="206335"/>
    <lineage>
        <taxon>Eukaryota</taxon>
        <taxon>Fungi</taxon>
        <taxon>Dikarya</taxon>
        <taxon>Basidiomycota</taxon>
        <taxon>Agaricomycotina</taxon>
        <taxon>Agaricomycetes</taxon>
        <taxon>Agaricomycetidae</taxon>
        <taxon>Agaricales</taxon>
        <taxon>Marasmiineae</taxon>
        <taxon>Omphalotaceae</taxon>
        <taxon>Rhodocollybia</taxon>
    </lineage>
</organism>
<dbReference type="EMBL" id="JADNRY010000017">
    <property type="protein sequence ID" value="KAF9073513.1"/>
    <property type="molecule type" value="Genomic_DNA"/>
</dbReference>
<keyword evidence="1" id="KW-0472">Membrane</keyword>
<sequence length="238" mass="25076">MVTKLTGAHEVLEMAQYFLFPIKDPPNVSFSTKKKSPVMKSITSLVALLSLASVSLASVSVSALQSGKSMPSACQVSERVVIESHNVTVSGKTIQVSQVACSADALVSRSLEKRQVLNACDGSSVNLECVTEAGVAGPLTADCEALATIIADSGELADFFEVAPGFAEIFSSGTCEWAWINSNAVGGPTLEYCLENILLLGEDLIPCTEELDSIGGFAQPTDFALVTTDTWTFEIILA</sequence>
<feature type="transmembrane region" description="Helical" evidence="1">
    <location>
        <begin position="42"/>
        <end position="64"/>
    </location>
</feature>
<keyword evidence="1" id="KW-1133">Transmembrane helix</keyword>
<evidence type="ECO:0000256" key="1">
    <source>
        <dbReference type="SAM" id="Phobius"/>
    </source>
</evidence>
<reference evidence="2" key="1">
    <citation type="submission" date="2020-11" db="EMBL/GenBank/DDBJ databases">
        <authorList>
            <consortium name="DOE Joint Genome Institute"/>
            <person name="Ahrendt S."/>
            <person name="Riley R."/>
            <person name="Andreopoulos W."/>
            <person name="Labutti K."/>
            <person name="Pangilinan J."/>
            <person name="Ruiz-Duenas F.J."/>
            <person name="Barrasa J.M."/>
            <person name="Sanchez-Garcia M."/>
            <person name="Camarero S."/>
            <person name="Miyauchi S."/>
            <person name="Serrano A."/>
            <person name="Linde D."/>
            <person name="Babiker R."/>
            <person name="Drula E."/>
            <person name="Ayuso-Fernandez I."/>
            <person name="Pacheco R."/>
            <person name="Padilla G."/>
            <person name="Ferreira P."/>
            <person name="Barriuso J."/>
            <person name="Kellner H."/>
            <person name="Castanera R."/>
            <person name="Alfaro M."/>
            <person name="Ramirez L."/>
            <person name="Pisabarro A.G."/>
            <person name="Kuo A."/>
            <person name="Tritt A."/>
            <person name="Lipzen A."/>
            <person name="He G."/>
            <person name="Yan M."/>
            <person name="Ng V."/>
            <person name="Cullen D."/>
            <person name="Martin F."/>
            <person name="Rosso M.-N."/>
            <person name="Henrissat B."/>
            <person name="Hibbett D."/>
            <person name="Martinez A.T."/>
            <person name="Grigoriev I.V."/>
        </authorList>
    </citation>
    <scope>NUCLEOTIDE SEQUENCE</scope>
    <source>
        <strain evidence="2">AH 40177</strain>
    </source>
</reference>
<protein>
    <submittedName>
        <fullName evidence="2">Uncharacterized protein</fullName>
    </submittedName>
</protein>
<accession>A0A9P5Q2H6</accession>
<keyword evidence="3" id="KW-1185">Reference proteome</keyword>
<dbReference type="OrthoDB" id="3019261at2759"/>
<dbReference type="AlphaFoldDB" id="A0A9P5Q2H6"/>
<proteinExistence type="predicted"/>
<evidence type="ECO:0000313" key="2">
    <source>
        <dbReference type="EMBL" id="KAF9073513.1"/>
    </source>
</evidence>
<name>A0A9P5Q2H6_9AGAR</name>
<keyword evidence="1" id="KW-0812">Transmembrane</keyword>
<comment type="caution">
    <text evidence="2">The sequence shown here is derived from an EMBL/GenBank/DDBJ whole genome shotgun (WGS) entry which is preliminary data.</text>
</comment>
<dbReference type="Proteomes" id="UP000772434">
    <property type="component" value="Unassembled WGS sequence"/>
</dbReference>
<evidence type="ECO:0000313" key="3">
    <source>
        <dbReference type="Proteomes" id="UP000772434"/>
    </source>
</evidence>
<gene>
    <name evidence="2" type="ORF">BDP27DRAFT_1417001</name>
</gene>